<dbReference type="InterPro" id="IPR015655">
    <property type="entry name" value="PP2C"/>
</dbReference>
<reference evidence="2 3" key="1">
    <citation type="journal article" date="2011" name="J. Bacteriol.">
        <title>Genome sequence of the verrucomicrobium Opitutus terrae PB90-1, an abundant inhabitant of rice paddy soil ecosystems.</title>
        <authorList>
            <person name="van Passel M.W."/>
            <person name="Kant R."/>
            <person name="Palva A."/>
            <person name="Copeland A."/>
            <person name="Lucas S."/>
            <person name="Lapidus A."/>
            <person name="Glavina del Rio T."/>
            <person name="Pitluck S."/>
            <person name="Goltsman E."/>
            <person name="Clum A."/>
            <person name="Sun H."/>
            <person name="Schmutz J."/>
            <person name="Larimer F.W."/>
            <person name="Land M.L."/>
            <person name="Hauser L."/>
            <person name="Kyrpides N."/>
            <person name="Mikhailova N."/>
            <person name="Richardson P.P."/>
            <person name="Janssen P.H."/>
            <person name="de Vos W.M."/>
            <person name="Smidt H."/>
        </authorList>
    </citation>
    <scope>NUCLEOTIDE SEQUENCE [LARGE SCALE GENOMIC DNA]</scope>
    <source>
        <strain evidence="3">DSM 11246 / JCM 15787 / PB90-1</strain>
    </source>
</reference>
<evidence type="ECO:0000259" key="1">
    <source>
        <dbReference type="PROSITE" id="PS51746"/>
    </source>
</evidence>
<proteinExistence type="predicted"/>
<dbReference type="KEGG" id="ote:Oter_4570"/>
<accession>B1ZQU3</accession>
<dbReference type="GO" id="GO:0004722">
    <property type="term" value="F:protein serine/threonine phosphatase activity"/>
    <property type="evidence" value="ECO:0007669"/>
    <property type="project" value="InterPro"/>
</dbReference>
<dbReference type="PANTHER" id="PTHR47992">
    <property type="entry name" value="PROTEIN PHOSPHATASE"/>
    <property type="match status" value="1"/>
</dbReference>
<gene>
    <name evidence="2" type="ordered locus">Oter_4570</name>
</gene>
<evidence type="ECO:0000313" key="2">
    <source>
        <dbReference type="EMBL" id="ACB77841.1"/>
    </source>
</evidence>
<dbReference type="PROSITE" id="PS51746">
    <property type="entry name" value="PPM_2"/>
    <property type="match status" value="1"/>
</dbReference>
<evidence type="ECO:0000313" key="3">
    <source>
        <dbReference type="Proteomes" id="UP000007013"/>
    </source>
</evidence>
<dbReference type="InterPro" id="IPR001932">
    <property type="entry name" value="PPM-type_phosphatase-like_dom"/>
</dbReference>
<dbReference type="SMART" id="SM00331">
    <property type="entry name" value="PP2C_SIG"/>
    <property type="match status" value="1"/>
</dbReference>
<dbReference type="Proteomes" id="UP000007013">
    <property type="component" value="Chromosome"/>
</dbReference>
<dbReference type="RefSeq" id="WP_012377355.1">
    <property type="nucleotide sequence ID" value="NC_010571.1"/>
</dbReference>
<dbReference type="STRING" id="452637.Oter_4570"/>
<name>B1ZQU3_OPITP</name>
<keyword evidence="3" id="KW-1185">Reference proteome</keyword>
<dbReference type="HOGENOM" id="CLU_034545_3_2_0"/>
<sequence length="295" mass="31891">MSTPPTPPESNASAATSPASSTAVRWSGLTHVGRYRQNNEDTFLALHFDGHEVRYLGKTGEASLAGTDFVFAVSDGMGGAKSGEFASRITVDRVTRLLPRGFRLSAAGLATGFQDLLVELFSAIHNDLLKLGFSYEECAGMGCTLSLCWLTPEWVQFGHIGDSRIYYLPHAGGMTQVTHDHTFVGKLRRKGEFNERQARTDPRRNALQQALGAGNQFIDPQVGAVGHHPGDRFLICSDGIVDGLWDREIQEIIRAPAGEGPPRSIAQQLVETAVQNSGRDNTTAIVLEMLGSAVP</sequence>
<dbReference type="SMART" id="SM00332">
    <property type="entry name" value="PP2Cc"/>
    <property type="match status" value="1"/>
</dbReference>
<dbReference type="eggNOG" id="COG0631">
    <property type="taxonomic scope" value="Bacteria"/>
</dbReference>
<dbReference type="OrthoDB" id="9801841at2"/>
<dbReference type="EMBL" id="CP001032">
    <property type="protein sequence ID" value="ACB77841.1"/>
    <property type="molecule type" value="Genomic_DNA"/>
</dbReference>
<organism evidence="2 3">
    <name type="scientific">Opitutus terrae (strain DSM 11246 / JCM 15787 / PB90-1)</name>
    <dbReference type="NCBI Taxonomy" id="452637"/>
    <lineage>
        <taxon>Bacteria</taxon>
        <taxon>Pseudomonadati</taxon>
        <taxon>Verrucomicrobiota</taxon>
        <taxon>Opitutia</taxon>
        <taxon>Opitutales</taxon>
        <taxon>Opitutaceae</taxon>
        <taxon>Opitutus</taxon>
    </lineage>
</organism>
<dbReference type="CDD" id="cd00143">
    <property type="entry name" value="PP2Cc"/>
    <property type="match status" value="1"/>
</dbReference>
<dbReference type="SUPFAM" id="SSF81606">
    <property type="entry name" value="PP2C-like"/>
    <property type="match status" value="1"/>
</dbReference>
<dbReference type="InterPro" id="IPR036457">
    <property type="entry name" value="PPM-type-like_dom_sf"/>
</dbReference>
<feature type="domain" description="PPM-type phosphatase" evidence="1">
    <location>
        <begin position="52"/>
        <end position="289"/>
    </location>
</feature>
<dbReference type="AlphaFoldDB" id="B1ZQU3"/>
<dbReference type="Gene3D" id="3.60.40.10">
    <property type="entry name" value="PPM-type phosphatase domain"/>
    <property type="match status" value="1"/>
</dbReference>
<protein>
    <submittedName>
        <fullName evidence="2">Protein serine/threonine phosphatase</fullName>
    </submittedName>
</protein>
<dbReference type="Pfam" id="PF13672">
    <property type="entry name" value="PP2C_2"/>
    <property type="match status" value="1"/>
</dbReference>